<organism evidence="6 7">
    <name type="scientific">Aquisalimonas asiatica</name>
    <dbReference type="NCBI Taxonomy" id="406100"/>
    <lineage>
        <taxon>Bacteria</taxon>
        <taxon>Pseudomonadati</taxon>
        <taxon>Pseudomonadota</taxon>
        <taxon>Gammaproteobacteria</taxon>
        <taxon>Chromatiales</taxon>
        <taxon>Ectothiorhodospiraceae</taxon>
        <taxon>Aquisalimonas</taxon>
    </lineage>
</organism>
<feature type="domain" description="HTH tetR-type" evidence="5">
    <location>
        <begin position="46"/>
        <end position="106"/>
    </location>
</feature>
<keyword evidence="3" id="KW-0804">Transcription</keyword>
<name>A0A1H8R211_9GAMM</name>
<dbReference type="Gene3D" id="1.10.10.60">
    <property type="entry name" value="Homeodomain-like"/>
    <property type="match status" value="1"/>
</dbReference>
<evidence type="ECO:0000256" key="1">
    <source>
        <dbReference type="ARBA" id="ARBA00023015"/>
    </source>
</evidence>
<dbReference type="EMBL" id="FOEG01000001">
    <property type="protein sequence ID" value="SEO60452.1"/>
    <property type="molecule type" value="Genomic_DNA"/>
</dbReference>
<reference evidence="6 7" key="1">
    <citation type="submission" date="2016-10" db="EMBL/GenBank/DDBJ databases">
        <authorList>
            <person name="de Groot N.N."/>
        </authorList>
    </citation>
    <scope>NUCLEOTIDE SEQUENCE [LARGE SCALE GENOMIC DNA]</scope>
    <source>
        <strain evidence="6 7">CGMCC 1.6291</strain>
    </source>
</reference>
<keyword evidence="7" id="KW-1185">Reference proteome</keyword>
<dbReference type="Proteomes" id="UP000199657">
    <property type="component" value="Unassembled WGS sequence"/>
</dbReference>
<dbReference type="PANTHER" id="PTHR30055">
    <property type="entry name" value="HTH-TYPE TRANSCRIPTIONAL REGULATOR RUTR"/>
    <property type="match status" value="1"/>
</dbReference>
<dbReference type="Pfam" id="PF17932">
    <property type="entry name" value="TetR_C_24"/>
    <property type="match status" value="1"/>
</dbReference>
<evidence type="ECO:0000313" key="7">
    <source>
        <dbReference type="Proteomes" id="UP000199657"/>
    </source>
</evidence>
<dbReference type="InterPro" id="IPR001647">
    <property type="entry name" value="HTH_TetR"/>
</dbReference>
<feature type="DNA-binding region" description="H-T-H motif" evidence="4">
    <location>
        <begin position="69"/>
        <end position="88"/>
    </location>
</feature>
<dbReference type="InterPro" id="IPR009057">
    <property type="entry name" value="Homeodomain-like_sf"/>
</dbReference>
<accession>A0A1H8R211</accession>
<dbReference type="SUPFAM" id="SSF46689">
    <property type="entry name" value="Homeodomain-like"/>
    <property type="match status" value="1"/>
</dbReference>
<proteinExistence type="predicted"/>
<dbReference type="RefSeq" id="WP_091640292.1">
    <property type="nucleotide sequence ID" value="NZ_FOEG01000001.1"/>
</dbReference>
<gene>
    <name evidence="6" type="ORF">SAMN04488052_101939</name>
</gene>
<sequence>MTAVATGSEGFPAFRRALCSRQEEFLREVYERHQDVIRIKSEAVALRKLGLIFEKTLEISNQSGFQATSVRDLSEATGISMGSLYSYIESKDRLLGMILSYGQVVVDRTLRIPDTVTGPVARLRHVLRTHVYVTEVLQPWFYFSYMESRHFDRDARERAIAGELRTERLIIGLLEEGIAQGAYGIEDPEFTAALIKPLLQEWYLKRWKYRRRNISADGYADGMIAFVESAVVRLEPAATATTVTGEKHQ</sequence>
<dbReference type="OrthoDB" id="9808189at2"/>
<protein>
    <submittedName>
        <fullName evidence="6">Transcriptional regulator, TetR family</fullName>
    </submittedName>
</protein>
<evidence type="ECO:0000256" key="2">
    <source>
        <dbReference type="ARBA" id="ARBA00023125"/>
    </source>
</evidence>
<dbReference type="AlphaFoldDB" id="A0A1H8R211"/>
<dbReference type="Pfam" id="PF00440">
    <property type="entry name" value="TetR_N"/>
    <property type="match status" value="1"/>
</dbReference>
<dbReference type="Gene3D" id="1.10.357.10">
    <property type="entry name" value="Tetracycline Repressor, domain 2"/>
    <property type="match status" value="1"/>
</dbReference>
<dbReference type="PANTHER" id="PTHR30055:SF240">
    <property type="entry name" value="HTH-TYPE TRANSCRIPTIONAL REGULATOR ACRR"/>
    <property type="match status" value="1"/>
</dbReference>
<dbReference type="InterPro" id="IPR041490">
    <property type="entry name" value="KstR2_TetR_C"/>
</dbReference>
<keyword evidence="2 4" id="KW-0238">DNA-binding</keyword>
<dbReference type="GO" id="GO:0003700">
    <property type="term" value="F:DNA-binding transcription factor activity"/>
    <property type="evidence" value="ECO:0007669"/>
    <property type="project" value="TreeGrafter"/>
</dbReference>
<evidence type="ECO:0000259" key="5">
    <source>
        <dbReference type="PROSITE" id="PS50977"/>
    </source>
</evidence>
<evidence type="ECO:0000256" key="3">
    <source>
        <dbReference type="ARBA" id="ARBA00023163"/>
    </source>
</evidence>
<dbReference type="InterPro" id="IPR036271">
    <property type="entry name" value="Tet_transcr_reg_TetR-rel_C_sf"/>
</dbReference>
<keyword evidence="1" id="KW-0805">Transcription regulation</keyword>
<dbReference type="SUPFAM" id="SSF48498">
    <property type="entry name" value="Tetracyclin repressor-like, C-terminal domain"/>
    <property type="match status" value="1"/>
</dbReference>
<evidence type="ECO:0000256" key="4">
    <source>
        <dbReference type="PROSITE-ProRule" id="PRU00335"/>
    </source>
</evidence>
<dbReference type="GO" id="GO:0000976">
    <property type="term" value="F:transcription cis-regulatory region binding"/>
    <property type="evidence" value="ECO:0007669"/>
    <property type="project" value="TreeGrafter"/>
</dbReference>
<dbReference type="STRING" id="406100.SAMN04488052_101939"/>
<evidence type="ECO:0000313" key="6">
    <source>
        <dbReference type="EMBL" id="SEO60452.1"/>
    </source>
</evidence>
<dbReference type="PROSITE" id="PS50977">
    <property type="entry name" value="HTH_TETR_2"/>
    <property type="match status" value="1"/>
</dbReference>
<dbReference type="InterPro" id="IPR050109">
    <property type="entry name" value="HTH-type_TetR-like_transc_reg"/>
</dbReference>